<evidence type="ECO:0000256" key="1">
    <source>
        <dbReference type="ARBA" id="ARBA00004496"/>
    </source>
</evidence>
<accession>A0A382MXH3</accession>
<dbReference type="Gene3D" id="1.25.40.10">
    <property type="entry name" value="Tetratricopeptide repeat domain"/>
    <property type="match status" value="1"/>
</dbReference>
<proteinExistence type="predicted"/>
<dbReference type="SUPFAM" id="SSF48452">
    <property type="entry name" value="TPR-like"/>
    <property type="match status" value="1"/>
</dbReference>
<evidence type="ECO:0000256" key="2">
    <source>
        <dbReference type="ARBA" id="ARBA00022490"/>
    </source>
</evidence>
<dbReference type="SMART" id="SM00028">
    <property type="entry name" value="TPR"/>
    <property type="match status" value="2"/>
</dbReference>
<dbReference type="PANTHER" id="PTHR45954">
    <property type="entry name" value="LD33695P"/>
    <property type="match status" value="1"/>
</dbReference>
<sequence length="163" mass="18721">FKYLDVSLEIARKLGDNREQGIILKKMGDYHKNLKDYTKAIEKYERGLPKVRKFADLPVEYSLLENLGNTYLEIGGYEKSQICFRHARTLGKRNADPFMEAKAMWNLSITCQKLGDFTDANNAELASQICSGAHNNDNIEKLAEEVKEWMIKRVEDEIKDSGL</sequence>
<reference evidence="4" key="1">
    <citation type="submission" date="2018-05" db="EMBL/GenBank/DDBJ databases">
        <authorList>
            <person name="Lanie J.A."/>
            <person name="Ng W.-L."/>
            <person name="Kazmierczak K.M."/>
            <person name="Andrzejewski T.M."/>
            <person name="Davidsen T.M."/>
            <person name="Wayne K.J."/>
            <person name="Tettelin H."/>
            <person name="Glass J.I."/>
            <person name="Rusch D."/>
            <person name="Podicherti R."/>
            <person name="Tsui H.-C.T."/>
            <person name="Winkler M.E."/>
        </authorList>
    </citation>
    <scope>NUCLEOTIDE SEQUENCE</scope>
</reference>
<dbReference type="GO" id="GO:0000132">
    <property type="term" value="P:establishment of mitotic spindle orientation"/>
    <property type="evidence" value="ECO:0007669"/>
    <property type="project" value="TreeGrafter"/>
</dbReference>
<gene>
    <name evidence="4" type="ORF">METZ01_LOCUS305026</name>
</gene>
<evidence type="ECO:0000256" key="3">
    <source>
        <dbReference type="ARBA" id="ARBA00022737"/>
    </source>
</evidence>
<name>A0A382MXH3_9ZZZZ</name>
<dbReference type="GO" id="GO:0005938">
    <property type="term" value="C:cell cortex"/>
    <property type="evidence" value="ECO:0007669"/>
    <property type="project" value="TreeGrafter"/>
</dbReference>
<organism evidence="4">
    <name type="scientific">marine metagenome</name>
    <dbReference type="NCBI Taxonomy" id="408172"/>
    <lineage>
        <taxon>unclassified sequences</taxon>
        <taxon>metagenomes</taxon>
        <taxon>ecological metagenomes</taxon>
    </lineage>
</organism>
<protein>
    <recommendedName>
        <fullName evidence="5">MalT-like TPR region domain-containing protein</fullName>
    </recommendedName>
</protein>
<feature type="non-terminal residue" evidence="4">
    <location>
        <position position="1"/>
    </location>
</feature>
<dbReference type="InterPro" id="IPR019734">
    <property type="entry name" value="TPR_rpt"/>
</dbReference>
<dbReference type="InterPro" id="IPR052386">
    <property type="entry name" value="GPSM"/>
</dbReference>
<comment type="subcellular location">
    <subcellularLocation>
        <location evidence="1">Cytoplasm</location>
    </subcellularLocation>
</comment>
<keyword evidence="3" id="KW-0677">Repeat</keyword>
<dbReference type="PANTHER" id="PTHR45954:SF1">
    <property type="entry name" value="LD33695P"/>
    <property type="match status" value="1"/>
</dbReference>
<dbReference type="InterPro" id="IPR011990">
    <property type="entry name" value="TPR-like_helical_dom_sf"/>
</dbReference>
<keyword evidence="2" id="KW-0963">Cytoplasm</keyword>
<dbReference type="AlphaFoldDB" id="A0A382MXH3"/>
<dbReference type="GO" id="GO:0001965">
    <property type="term" value="F:G-protein alpha-subunit binding"/>
    <property type="evidence" value="ECO:0007669"/>
    <property type="project" value="TreeGrafter"/>
</dbReference>
<evidence type="ECO:0000313" key="4">
    <source>
        <dbReference type="EMBL" id="SVC52172.1"/>
    </source>
</evidence>
<evidence type="ECO:0008006" key="5">
    <source>
        <dbReference type="Google" id="ProtNLM"/>
    </source>
</evidence>
<dbReference type="EMBL" id="UINC01095802">
    <property type="protein sequence ID" value="SVC52172.1"/>
    <property type="molecule type" value="Genomic_DNA"/>
</dbReference>
<dbReference type="GO" id="GO:0005092">
    <property type="term" value="F:GDP-dissociation inhibitor activity"/>
    <property type="evidence" value="ECO:0007669"/>
    <property type="project" value="TreeGrafter"/>
</dbReference>